<proteinExistence type="predicted"/>
<protein>
    <submittedName>
        <fullName evidence="2">Protein N-acetyltransferase, RimJ/RimL family</fullName>
    </submittedName>
</protein>
<evidence type="ECO:0000259" key="1">
    <source>
        <dbReference type="PROSITE" id="PS51186"/>
    </source>
</evidence>
<name>A0A1G7NG15_9BACT</name>
<dbReference type="AlphaFoldDB" id="A0A1G7NG15"/>
<evidence type="ECO:0000313" key="3">
    <source>
        <dbReference type="Proteomes" id="UP000198748"/>
    </source>
</evidence>
<accession>A0A1G7NG15</accession>
<dbReference type="STRING" id="659014.SAMN04487996_11245"/>
<dbReference type="Pfam" id="PF13302">
    <property type="entry name" value="Acetyltransf_3"/>
    <property type="match status" value="1"/>
</dbReference>
<dbReference type="RefSeq" id="WP_090153937.1">
    <property type="nucleotide sequence ID" value="NZ_FNAN01000012.1"/>
</dbReference>
<dbReference type="OrthoDB" id="9798081at2"/>
<evidence type="ECO:0000313" key="2">
    <source>
        <dbReference type="EMBL" id="SDF73004.1"/>
    </source>
</evidence>
<dbReference type="Proteomes" id="UP000198748">
    <property type="component" value="Unassembled WGS sequence"/>
</dbReference>
<dbReference type="EMBL" id="FNAN01000012">
    <property type="protein sequence ID" value="SDF73004.1"/>
    <property type="molecule type" value="Genomic_DNA"/>
</dbReference>
<dbReference type="PANTHER" id="PTHR43792">
    <property type="entry name" value="GNAT FAMILY, PUTATIVE (AFU_ORTHOLOGUE AFUA_3G00765)-RELATED-RELATED"/>
    <property type="match status" value="1"/>
</dbReference>
<keyword evidence="3" id="KW-1185">Reference proteome</keyword>
<keyword evidence="2" id="KW-0808">Transferase</keyword>
<dbReference type="InterPro" id="IPR016181">
    <property type="entry name" value="Acyl_CoA_acyltransferase"/>
</dbReference>
<dbReference type="Gene3D" id="3.40.630.30">
    <property type="match status" value="1"/>
</dbReference>
<reference evidence="3" key="1">
    <citation type="submission" date="2016-10" db="EMBL/GenBank/DDBJ databases">
        <authorList>
            <person name="Varghese N."/>
            <person name="Submissions S."/>
        </authorList>
    </citation>
    <scope>NUCLEOTIDE SEQUENCE [LARGE SCALE GENOMIC DNA]</scope>
    <source>
        <strain evidence="3">DSM 25329</strain>
    </source>
</reference>
<gene>
    <name evidence="2" type="ORF">SAMN04487996_11245</name>
</gene>
<feature type="domain" description="N-acetyltransferase" evidence="1">
    <location>
        <begin position="8"/>
        <end position="164"/>
    </location>
</feature>
<dbReference type="PROSITE" id="PS51186">
    <property type="entry name" value="GNAT"/>
    <property type="match status" value="1"/>
</dbReference>
<dbReference type="PANTHER" id="PTHR43792:SF1">
    <property type="entry name" value="N-ACETYLTRANSFERASE DOMAIN-CONTAINING PROTEIN"/>
    <property type="match status" value="1"/>
</dbReference>
<sequence length="164" mass="18688">MQFYSERLRYEKFTPSHFEDYFRLVSHQDVMVHISGTGLDLDGARKRFERSLHADGQQADMGFVAVYERASDSYVGLGKIVPFEDGFTEIGYALLPEFWGKGYASEITGTLIAYARKCGSVESIVALVDPENQASINVLTKQQFRFFREVPEGDVVRHDYILDL</sequence>
<dbReference type="InterPro" id="IPR051531">
    <property type="entry name" value="N-acetyltransferase"/>
</dbReference>
<dbReference type="InterPro" id="IPR000182">
    <property type="entry name" value="GNAT_dom"/>
</dbReference>
<organism evidence="2 3">
    <name type="scientific">Dyadobacter soli</name>
    <dbReference type="NCBI Taxonomy" id="659014"/>
    <lineage>
        <taxon>Bacteria</taxon>
        <taxon>Pseudomonadati</taxon>
        <taxon>Bacteroidota</taxon>
        <taxon>Cytophagia</taxon>
        <taxon>Cytophagales</taxon>
        <taxon>Spirosomataceae</taxon>
        <taxon>Dyadobacter</taxon>
    </lineage>
</organism>
<dbReference type="SUPFAM" id="SSF55729">
    <property type="entry name" value="Acyl-CoA N-acyltransferases (Nat)"/>
    <property type="match status" value="1"/>
</dbReference>
<dbReference type="GO" id="GO:0016747">
    <property type="term" value="F:acyltransferase activity, transferring groups other than amino-acyl groups"/>
    <property type="evidence" value="ECO:0007669"/>
    <property type="project" value="InterPro"/>
</dbReference>